<accession>A0A1B7NUD8</accession>
<proteinExistence type="predicted"/>
<keyword evidence="3" id="KW-1185">Reference proteome</keyword>
<evidence type="ECO:0000313" key="3">
    <source>
        <dbReference type="Proteomes" id="UP000091918"/>
    </source>
</evidence>
<dbReference type="Proteomes" id="UP000091918">
    <property type="component" value="Unassembled WGS sequence"/>
</dbReference>
<comment type="caution">
    <text evidence="2">The sequence shown here is derived from an EMBL/GenBank/DDBJ whole genome shotgun (WGS) entry which is preliminary data.</text>
</comment>
<organism evidence="2 3">
    <name type="scientific">Emergomyces africanus</name>
    <dbReference type="NCBI Taxonomy" id="1955775"/>
    <lineage>
        <taxon>Eukaryota</taxon>
        <taxon>Fungi</taxon>
        <taxon>Dikarya</taxon>
        <taxon>Ascomycota</taxon>
        <taxon>Pezizomycotina</taxon>
        <taxon>Eurotiomycetes</taxon>
        <taxon>Eurotiomycetidae</taxon>
        <taxon>Onygenales</taxon>
        <taxon>Ajellomycetaceae</taxon>
        <taxon>Emergomyces</taxon>
    </lineage>
</organism>
<protein>
    <submittedName>
        <fullName evidence="2">Uncharacterized protein</fullName>
    </submittedName>
</protein>
<feature type="region of interest" description="Disordered" evidence="1">
    <location>
        <begin position="125"/>
        <end position="164"/>
    </location>
</feature>
<dbReference type="OrthoDB" id="4149149at2759"/>
<reference evidence="2 3" key="1">
    <citation type="submission" date="2015-07" db="EMBL/GenBank/DDBJ databases">
        <title>Emmonsia species relationships and genome sequence.</title>
        <authorList>
            <person name="Cuomo C.A."/>
            <person name="Schwartz I.S."/>
            <person name="Kenyon C."/>
            <person name="de Hoog G.S."/>
            <person name="Govender N.P."/>
            <person name="Botha A."/>
            <person name="Moreno L."/>
            <person name="de Vries M."/>
            <person name="Munoz J.F."/>
            <person name="Stielow J.B."/>
        </authorList>
    </citation>
    <scope>NUCLEOTIDE SEQUENCE [LARGE SCALE GENOMIC DNA]</scope>
    <source>
        <strain evidence="2 3">CBS 136260</strain>
    </source>
</reference>
<evidence type="ECO:0000313" key="2">
    <source>
        <dbReference type="EMBL" id="OAX80375.1"/>
    </source>
</evidence>
<sequence length="356" mass="40413">MTSDTDDPELKLEVDLMTLDYLLHGAIIAILQDRISQRSGERAQQLIHGAKNGDILLGIFDAFMQSFRYTHLSNTSSGSNDENGSDNNNNACFPADLKIKLQILTVTNLLCRRYAKDSSTLLPSEETLQAQRKRNKERAEHWLRQNETSRVNRGPPNTPGTTNKSFLEWNRRNMFLHMGIPYEDGNLKILVNLQDILPECMSLCAMVPHRDIPDTSWMEIPVRFMLYAAIEEVLLHGKTIAEAVDETFAWGYPYKVSGDDGGDENDDKAQISQWEMVRDSVKASLVSADDERGWEARIEEILEKSPFIQFEEYAIDWLTELIGFQNTPILVQLEEGKLEGLTVTETAAFLNRVGIQ</sequence>
<gene>
    <name evidence="2" type="ORF">ACJ72_05295</name>
</gene>
<evidence type="ECO:0000256" key="1">
    <source>
        <dbReference type="SAM" id="MobiDB-lite"/>
    </source>
</evidence>
<name>A0A1B7NUD8_9EURO</name>
<dbReference type="EMBL" id="LGUA01000719">
    <property type="protein sequence ID" value="OAX80375.1"/>
    <property type="molecule type" value="Genomic_DNA"/>
</dbReference>
<dbReference type="AlphaFoldDB" id="A0A1B7NUD8"/>